<keyword evidence="1" id="KW-0472">Membrane</keyword>
<organism evidence="2 3">
    <name type="scientific">Frankia casuarinae (strain DSM 45818 / CECT 9043 / HFP020203 / CcI3)</name>
    <dbReference type="NCBI Taxonomy" id="106370"/>
    <lineage>
        <taxon>Bacteria</taxon>
        <taxon>Bacillati</taxon>
        <taxon>Actinomycetota</taxon>
        <taxon>Actinomycetes</taxon>
        <taxon>Frankiales</taxon>
        <taxon>Frankiaceae</taxon>
        <taxon>Frankia</taxon>
    </lineage>
</organism>
<evidence type="ECO:0000256" key="1">
    <source>
        <dbReference type="SAM" id="Phobius"/>
    </source>
</evidence>
<feature type="transmembrane region" description="Helical" evidence="1">
    <location>
        <begin position="274"/>
        <end position="300"/>
    </location>
</feature>
<feature type="transmembrane region" description="Helical" evidence="1">
    <location>
        <begin position="376"/>
        <end position="396"/>
    </location>
</feature>
<dbReference type="OrthoDB" id="9787346at2"/>
<accession>Q2JA13</accession>
<feature type="transmembrane region" description="Helical" evidence="1">
    <location>
        <begin position="21"/>
        <end position="38"/>
    </location>
</feature>
<dbReference type="KEGG" id="fra:Francci3_2512"/>
<feature type="transmembrane region" description="Helical" evidence="1">
    <location>
        <begin position="188"/>
        <end position="207"/>
    </location>
</feature>
<feature type="transmembrane region" description="Helical" evidence="1">
    <location>
        <begin position="154"/>
        <end position="176"/>
    </location>
</feature>
<dbReference type="Proteomes" id="UP000001937">
    <property type="component" value="Chromosome"/>
</dbReference>
<dbReference type="eggNOG" id="COG0428">
    <property type="taxonomic scope" value="Bacteria"/>
</dbReference>
<feature type="transmembrane region" description="Helical" evidence="1">
    <location>
        <begin position="249"/>
        <end position="268"/>
    </location>
</feature>
<dbReference type="STRING" id="106370.Francci3_2512"/>
<feature type="transmembrane region" description="Helical" evidence="1">
    <location>
        <begin position="321"/>
        <end position="340"/>
    </location>
</feature>
<proteinExistence type="predicted"/>
<evidence type="ECO:0000313" key="3">
    <source>
        <dbReference type="Proteomes" id="UP000001937"/>
    </source>
</evidence>
<keyword evidence="1" id="KW-0812">Transmembrane</keyword>
<dbReference type="HOGENOM" id="CLU_659899_0_0_11"/>
<sequence length="402" mass="41354">MTSESRRFPEASRSGGLRWRLWALVPITLLGAVVWLFTSTGTSLTGLIRANPPAPDEFAVRRVVFEPGEIRIHVTNPQHADLTIAVVTVDDAIVPFTVDGGSVLHHLRSATIAVPYPWIPEEPIAVGVTSSTGIQTSKKITAAVETPGVTGRSILGYTIIGFLVGVVPIALGLAWLPSLRRADSRWTSGFLALTAGLLTFVAFDALGEAFELQAGLPTSLHGTGVVLFGVAASYLALTFVASRLSGNTGAGLSGATLATLVAIGIGLHNLGEGLAIGSSFALGKLVLGTFLIVGFMIHNITEGLGIAAPLAEQSEVKAPRLVSLALVAGAPAIAGTWIGGFLINDVLGVLFLSIAVGAALQVVVEIGRRLARRAPGGLGTGHVLGGFLAGIAVMYTTGLLTG</sequence>
<feature type="transmembrane region" description="Helical" evidence="1">
    <location>
        <begin position="219"/>
        <end position="237"/>
    </location>
</feature>
<dbReference type="AlphaFoldDB" id="Q2JA13"/>
<feature type="transmembrane region" description="Helical" evidence="1">
    <location>
        <begin position="346"/>
        <end position="364"/>
    </location>
</feature>
<dbReference type="RefSeq" id="WP_011436922.1">
    <property type="nucleotide sequence ID" value="NC_007777.1"/>
</dbReference>
<keyword evidence="3" id="KW-1185">Reference proteome</keyword>
<evidence type="ECO:0000313" key="2">
    <source>
        <dbReference type="EMBL" id="ABD11879.1"/>
    </source>
</evidence>
<dbReference type="PhylomeDB" id="Q2JA13"/>
<gene>
    <name evidence="2" type="ordered locus">Francci3_2512</name>
</gene>
<reference evidence="2 3" key="1">
    <citation type="journal article" date="2007" name="Genome Res.">
        <title>Genome characteristics of facultatively symbiotic Frankia sp. strains reflect host range and host plant biogeography.</title>
        <authorList>
            <person name="Normand P."/>
            <person name="Lapierre P."/>
            <person name="Tisa L.S."/>
            <person name="Gogarten J.P."/>
            <person name="Alloisio N."/>
            <person name="Bagnarol E."/>
            <person name="Bassi C.A."/>
            <person name="Berry A.M."/>
            <person name="Bickhart D.M."/>
            <person name="Choisne N."/>
            <person name="Couloux A."/>
            <person name="Cournoyer B."/>
            <person name="Cruveiller S."/>
            <person name="Daubin V."/>
            <person name="Demange N."/>
            <person name="Francino M.P."/>
            <person name="Goltsman E."/>
            <person name="Huang Y."/>
            <person name="Kopp O.R."/>
            <person name="Labarre L."/>
            <person name="Lapidus A."/>
            <person name="Lavire C."/>
            <person name="Marechal J."/>
            <person name="Martinez M."/>
            <person name="Mastronunzio J.E."/>
            <person name="Mullin B.C."/>
            <person name="Niemann J."/>
            <person name="Pujic P."/>
            <person name="Rawnsley T."/>
            <person name="Rouy Z."/>
            <person name="Schenowitz C."/>
            <person name="Sellstedt A."/>
            <person name="Tavares F."/>
            <person name="Tomkins J.P."/>
            <person name="Vallenet D."/>
            <person name="Valverde C."/>
            <person name="Wall L.G."/>
            <person name="Wang Y."/>
            <person name="Medigue C."/>
            <person name="Benson D.R."/>
        </authorList>
    </citation>
    <scope>NUCLEOTIDE SEQUENCE [LARGE SCALE GENOMIC DNA]</scope>
    <source>
        <strain evidence="3">DSM 45818 / CECT 9043 / CcI3</strain>
    </source>
</reference>
<protein>
    <submittedName>
        <fullName evidence="2">Metal cation transporter</fullName>
    </submittedName>
</protein>
<keyword evidence="1" id="KW-1133">Transmembrane helix</keyword>
<dbReference type="EMBL" id="CP000249">
    <property type="protein sequence ID" value="ABD11879.1"/>
    <property type="molecule type" value="Genomic_DNA"/>
</dbReference>
<name>Q2JA13_FRACC</name>